<protein>
    <recommendedName>
        <fullName evidence="3">Collagen-like protein</fullName>
    </recommendedName>
</protein>
<dbReference type="PATRIC" id="fig|457404.5.peg.3396"/>
<organism evidence="1 2">
    <name type="scientific">Fusobacterium ulcerans 12-1B</name>
    <dbReference type="NCBI Taxonomy" id="457404"/>
    <lineage>
        <taxon>Bacteria</taxon>
        <taxon>Fusobacteriati</taxon>
        <taxon>Fusobacteriota</taxon>
        <taxon>Fusobacteriia</taxon>
        <taxon>Fusobacteriales</taxon>
        <taxon>Fusobacteriaceae</taxon>
        <taxon>Fusobacterium</taxon>
    </lineage>
</organism>
<comment type="caution">
    <text evidence="1">The sequence shown here is derived from an EMBL/GenBank/DDBJ whole genome shotgun (WGS) entry which is preliminary data.</text>
</comment>
<dbReference type="EMBL" id="AGWJ02000034">
    <property type="protein sequence ID" value="EHO77405.1"/>
    <property type="molecule type" value="Genomic_DNA"/>
</dbReference>
<sequence>MKKQGNIALEINAEVIKGPRGMSIQKLKYKETLSNGDNVYEIIREDNIVIGEIIAKKGEQGIQGVQGETGRGIVEVKKVEKIDKTNNWEIKYTTGESDFIAIQDGDSAFEVAVENGFTWEWAGEGEEPEDYGMKEWLLSLVGRGLEFTWEENKLGVRVEGEIEYQYSDNLKGEKGDRGDIGPGNILSVGNVEKGEQAQVIINGESPEQVLNFVLPKGDKGDIGEKGEQGEQGRKGNGIVRTQFVREDNEKVYYKFIYDDGSEFQWSTWKGEAGISGTGATAGDIVETLTRTVETPEDWLSLENYRPIYRENYPELEGKVKWKYEKWERLNPQITSDNNNEDFKVEMRYFDSYNSQVPVKTDMDIIPLIDAINGGTQKDNNYVNFPFSSSIPQEQPNNIPYPLIIKFSGKLVEEAIRNNDKILCIFHVRINAWARNTDDFMIWQWFDTSTGYYNLVNNMQLARASENVYIQTEEQDKNKYYDLYGMQMNTMQYPQGYLDNYMQTGNGEKDTTAIGIEIGTNNNCLNMEVFKIELWRKTPTNFETADIAPYFFLQFPPYWTQNVGVSDMANWIQNFPIEQNLKRQIYLGKKVETL</sequence>
<evidence type="ECO:0000313" key="1">
    <source>
        <dbReference type="EMBL" id="EHO77405.1"/>
    </source>
</evidence>
<name>H1PYA5_9FUSO</name>
<dbReference type="BioCyc" id="FSP457404-HMP:GTSQ-3452-MONOMER"/>
<dbReference type="AlphaFoldDB" id="H1PYA5"/>
<dbReference type="Proteomes" id="UP000003233">
    <property type="component" value="Unassembled WGS sequence"/>
</dbReference>
<evidence type="ECO:0000313" key="2">
    <source>
        <dbReference type="Proteomes" id="UP000003233"/>
    </source>
</evidence>
<keyword evidence="2" id="KW-1185">Reference proteome</keyword>
<proteinExistence type="predicted"/>
<accession>H1PYA5</accession>
<evidence type="ECO:0008006" key="3">
    <source>
        <dbReference type="Google" id="ProtNLM"/>
    </source>
</evidence>
<gene>
    <name evidence="1" type="ORF">HMPREF0402_03398</name>
</gene>
<dbReference type="HOGENOM" id="CLU_469909_0_0_0"/>
<dbReference type="RefSeq" id="WP_008699317.1">
    <property type="nucleotide sequence ID" value="NZ_KE161011.1"/>
</dbReference>
<reference evidence="1 2" key="1">
    <citation type="submission" date="2012-07" db="EMBL/GenBank/DDBJ databases">
        <title>The Genome Sequence of Fusobacterium ulcerans 12_1B.</title>
        <authorList>
            <consortium name="The Broad Institute Genome Sequencing Platform"/>
            <person name="Earl A."/>
            <person name="Ward D."/>
            <person name="Feldgarden M."/>
            <person name="Gevers D."/>
            <person name="Strauss J."/>
            <person name="Ambrose C.E."/>
            <person name="Allen-Vercoe E."/>
            <person name="Walker B."/>
            <person name="Young S.K."/>
            <person name="Zeng Q."/>
            <person name="Gargeya S."/>
            <person name="Fitzgerald M."/>
            <person name="Haas B."/>
            <person name="Abouelleil A."/>
            <person name="Alvarado L."/>
            <person name="Arachchi H.M."/>
            <person name="Berlin A.M."/>
            <person name="Chapman S.B."/>
            <person name="Goldberg J."/>
            <person name="Griggs A."/>
            <person name="Gujja S."/>
            <person name="Hansen M."/>
            <person name="Howarth C."/>
            <person name="Imamovic A."/>
            <person name="Larimer J."/>
            <person name="McCowen C."/>
            <person name="Montmayeur A."/>
            <person name="Murphy C."/>
            <person name="Neiman D."/>
            <person name="Pearson M."/>
            <person name="Priest M."/>
            <person name="Roberts A."/>
            <person name="Saif S."/>
            <person name="Shea T."/>
            <person name="Sisk P."/>
            <person name="Sykes S."/>
            <person name="Wortman J."/>
            <person name="Nusbaum C."/>
            <person name="Birren B."/>
        </authorList>
    </citation>
    <scope>NUCLEOTIDE SEQUENCE [LARGE SCALE GENOMIC DNA]</scope>
    <source>
        <strain evidence="1 2">12_1B</strain>
    </source>
</reference>